<evidence type="ECO:0008006" key="3">
    <source>
        <dbReference type="Google" id="ProtNLM"/>
    </source>
</evidence>
<comment type="caution">
    <text evidence="1">The sequence shown here is derived from an EMBL/GenBank/DDBJ whole genome shotgun (WGS) entry which is preliminary data.</text>
</comment>
<accession>A0A168JEC9</accession>
<dbReference type="PANTHER" id="PTHR33116">
    <property type="entry name" value="REVERSE TRANSCRIPTASE ZINC-BINDING DOMAIN-CONTAINING PROTEIN-RELATED-RELATED"/>
    <property type="match status" value="1"/>
</dbReference>
<name>A0A168JEC9_MUCCL</name>
<dbReference type="Proteomes" id="UP000077051">
    <property type="component" value="Unassembled WGS sequence"/>
</dbReference>
<dbReference type="VEuPathDB" id="FungiDB:MUCCIDRAFT_112510"/>
<dbReference type="STRING" id="747725.A0A168JEC9"/>
<organism evidence="1 2">
    <name type="scientific">Mucor lusitanicus CBS 277.49</name>
    <dbReference type="NCBI Taxonomy" id="747725"/>
    <lineage>
        <taxon>Eukaryota</taxon>
        <taxon>Fungi</taxon>
        <taxon>Fungi incertae sedis</taxon>
        <taxon>Mucoromycota</taxon>
        <taxon>Mucoromycotina</taxon>
        <taxon>Mucoromycetes</taxon>
        <taxon>Mucorales</taxon>
        <taxon>Mucorineae</taxon>
        <taxon>Mucoraceae</taxon>
        <taxon>Mucor</taxon>
    </lineage>
</organism>
<sequence>MFRYCGASNAKFNYDKVDAFSVSGRDTWDVWEAPLSAANIQHLHSVEDDEPLIYLGFPLVQSRVQRVNYVGTLVTKIKTAIHIHSTCSLSVVGKTTVLNSLLLSKLWYVLRVTPLTLSELQQLRSLAIQFLRKRIFPVIPWKIWTLLKDQGGLGVLDIQVQASAMYFRWLQPLLTQDQAILDAHPVSCLLSYHIRNVTGCQHHQIPLLFPSARSQGLMKQRVGTIDMLYRAIDYLPRSPSSTGINTATAMALPLQAAFFVPPSSSFEIPLRVKEMVVSDVFQYDARLNFVHWKDTRDPSLLQWKRTPNTIFRALASGKLQFQPYFVPVCSPAPLIDSTVSFAPLVQQFRLEDGQPLITTTASAKAFRLTVLASASTPLRLRTVSAANWKFFWSLSLTYIQRNVIYRYIVGCIPHRRFLHRIMPTVFESPLCPVCLSVEDSPSHLLFYCPSKERVWQGVIFEFLWPTTTIHDVEEALRFLDFSNIWYCQLKGIKPSRILIIAISQLWLAHMRFIYDSTPIDHTAILASIRNNVRQNIEEDQCHSLL</sequence>
<gene>
    <name evidence="1" type="ORF">MUCCIDRAFT_112510</name>
</gene>
<evidence type="ECO:0000313" key="2">
    <source>
        <dbReference type="Proteomes" id="UP000077051"/>
    </source>
</evidence>
<proteinExistence type="predicted"/>
<dbReference type="PANTHER" id="PTHR33116:SF78">
    <property type="entry name" value="OS12G0587133 PROTEIN"/>
    <property type="match status" value="1"/>
</dbReference>
<evidence type="ECO:0000313" key="1">
    <source>
        <dbReference type="EMBL" id="OAD01082.1"/>
    </source>
</evidence>
<protein>
    <recommendedName>
        <fullName evidence="3">Reverse transcriptase zinc-binding domain-containing protein</fullName>
    </recommendedName>
</protein>
<keyword evidence="2" id="KW-1185">Reference proteome</keyword>
<dbReference type="AlphaFoldDB" id="A0A168JEC9"/>
<dbReference type="OrthoDB" id="2417874at2759"/>
<dbReference type="EMBL" id="AMYB01000006">
    <property type="protein sequence ID" value="OAD01082.1"/>
    <property type="molecule type" value="Genomic_DNA"/>
</dbReference>
<reference evidence="1 2" key="1">
    <citation type="submission" date="2015-06" db="EMBL/GenBank/DDBJ databases">
        <title>Expansion of signal transduction pathways in fungi by whole-genome duplication.</title>
        <authorList>
            <consortium name="DOE Joint Genome Institute"/>
            <person name="Corrochano L.M."/>
            <person name="Kuo A."/>
            <person name="Marcet-Houben M."/>
            <person name="Polaino S."/>
            <person name="Salamov A."/>
            <person name="Villalobos J.M."/>
            <person name="Alvarez M.I."/>
            <person name="Avalos J."/>
            <person name="Benito E.P."/>
            <person name="Benoit I."/>
            <person name="Burger G."/>
            <person name="Camino L.P."/>
            <person name="Canovas D."/>
            <person name="Cerda-Olmedo E."/>
            <person name="Cheng J.-F."/>
            <person name="Dominguez A."/>
            <person name="Elias M."/>
            <person name="Eslava A.P."/>
            <person name="Glaser F."/>
            <person name="Grimwood J."/>
            <person name="Gutierrez G."/>
            <person name="Heitman J."/>
            <person name="Henrissat B."/>
            <person name="Iturriaga E.A."/>
            <person name="Lang B.F."/>
            <person name="Lavin J.L."/>
            <person name="Lee S."/>
            <person name="Li W."/>
            <person name="Lindquist E."/>
            <person name="Lopez-Garcia S."/>
            <person name="Luque E.M."/>
            <person name="Marcos A.T."/>
            <person name="Martin J."/>
            <person name="Mccluskey K."/>
            <person name="Medina H.R."/>
            <person name="Miralles-Duran A."/>
            <person name="Miyazaki A."/>
            <person name="Munoz-Torres E."/>
            <person name="Oguiza J.A."/>
            <person name="Ohm R."/>
            <person name="Olmedo M."/>
            <person name="Orejas M."/>
            <person name="Ortiz-Castellanos L."/>
            <person name="Pisabarro A.G."/>
            <person name="Rodriguez-Romero J."/>
            <person name="Ruiz-Herrera J."/>
            <person name="Ruiz-Vazquez R."/>
            <person name="Sanz C."/>
            <person name="Schackwitz W."/>
            <person name="Schmutz J."/>
            <person name="Shahriari M."/>
            <person name="Shelest E."/>
            <person name="Silva-Franco F."/>
            <person name="Soanes D."/>
            <person name="Syed K."/>
            <person name="Tagua V.G."/>
            <person name="Talbot N.J."/>
            <person name="Thon M."/>
            <person name="De Vries R.P."/>
            <person name="Wiebenga A."/>
            <person name="Yadav J.S."/>
            <person name="Braun E.L."/>
            <person name="Baker S."/>
            <person name="Garre V."/>
            <person name="Horwitz B."/>
            <person name="Torres-Martinez S."/>
            <person name="Idnurm A."/>
            <person name="Herrera-Estrella A."/>
            <person name="Gabaldon T."/>
            <person name="Grigoriev I.V."/>
        </authorList>
    </citation>
    <scope>NUCLEOTIDE SEQUENCE [LARGE SCALE GENOMIC DNA]</scope>
    <source>
        <strain evidence="1 2">CBS 277.49</strain>
    </source>
</reference>